<evidence type="ECO:0000313" key="4">
    <source>
        <dbReference type="EMBL" id="SDR19905.1"/>
    </source>
</evidence>
<accession>A0A1H1H325</accession>
<dbReference type="PROSITE" id="PS51257">
    <property type="entry name" value="PROKAR_LIPOPROTEIN"/>
    <property type="match status" value="1"/>
</dbReference>
<keyword evidence="1" id="KW-0812">Transmembrane</keyword>
<keyword evidence="1" id="KW-1133">Transmembrane helix</keyword>
<keyword evidence="2" id="KW-0732">Signal</keyword>
<gene>
    <name evidence="4" type="ORF">SAMN04489718_4084</name>
</gene>
<proteinExistence type="predicted"/>
<feature type="transmembrane region" description="Helical" evidence="1">
    <location>
        <begin position="405"/>
        <end position="424"/>
    </location>
</feature>
<dbReference type="Pfam" id="PF20990">
    <property type="entry name" value="DUF2207_C"/>
    <property type="match status" value="1"/>
</dbReference>
<evidence type="ECO:0000313" key="5">
    <source>
        <dbReference type="Proteomes" id="UP000199301"/>
    </source>
</evidence>
<organism evidence="4 5">
    <name type="scientific">Actinopolyspora saharensis</name>
    <dbReference type="NCBI Taxonomy" id="995062"/>
    <lineage>
        <taxon>Bacteria</taxon>
        <taxon>Bacillati</taxon>
        <taxon>Actinomycetota</taxon>
        <taxon>Actinomycetes</taxon>
        <taxon>Actinopolysporales</taxon>
        <taxon>Actinopolysporaceae</taxon>
        <taxon>Actinopolyspora</taxon>
    </lineage>
</organism>
<dbReference type="InterPro" id="IPR048389">
    <property type="entry name" value="YciQ-like_C"/>
</dbReference>
<reference evidence="5" key="1">
    <citation type="submission" date="2016-10" db="EMBL/GenBank/DDBJ databases">
        <authorList>
            <person name="Varghese N."/>
            <person name="Submissions S."/>
        </authorList>
    </citation>
    <scope>NUCLEOTIDE SEQUENCE [LARGE SCALE GENOMIC DNA]</scope>
    <source>
        <strain evidence="5">DSM 45459</strain>
    </source>
</reference>
<sequence>MLRKRFLFSCAVVALAALIACLPQVRQSAVAQTGEDGVTSDVSLKLERDGKLSVTERVVVPSGPEVHRTVPLRQAAGEDVDRVFEIRGAEVSGPGSARVTDEELELTLPPGESTVEYQVVGAVADTRDDTQRVDWRASGGWDVAVQRTRISFISPNPARSIDCRAGPVGSDDECADFRIGTTRGPRAEHTELGEGERIDFSVEVPEGTVPANAEFDETFGLDDAFGLSPAVAAALAGLGLLVIGGFGLLWYTRGRDARVSTGDVGPVDVLMTDEQGNVRFASPDGVLPGQVGTVIDEHVDVVDVTATVIDLAVRNYLWIEEISEEGQGRDWRIVRMNPPDDSLRAYERAVHEMLFGAEGAERDQVLISQLRDGSAPELSKVRDRMYSDVVAQRWFSRRPDSERNLFWWIGLGIGGCGVVLTAVLALTTSFALLGIGVLVGGVAMTFGARVMPARTKRGSALVAQVRGLREYLRSATAESIPLADREMVFSRSLPYAVVLGETERWLSEFAELDPAADGTPGLYWYGELEERTGHVVPDMRRFREHFPVLVSVLNDALARPGQVRSLR</sequence>
<feature type="transmembrane region" description="Helical" evidence="1">
    <location>
        <begin position="430"/>
        <end position="448"/>
    </location>
</feature>
<dbReference type="AlphaFoldDB" id="A0A1H1H325"/>
<keyword evidence="5" id="KW-1185">Reference proteome</keyword>
<protein>
    <submittedName>
        <fullName evidence="4">Predicted membrane protein</fullName>
    </submittedName>
</protein>
<feature type="transmembrane region" description="Helical" evidence="1">
    <location>
        <begin position="230"/>
        <end position="251"/>
    </location>
</feature>
<evidence type="ECO:0000259" key="3">
    <source>
        <dbReference type="Pfam" id="PF20990"/>
    </source>
</evidence>
<name>A0A1H1H325_9ACTN</name>
<dbReference type="EMBL" id="FNKO01000002">
    <property type="protein sequence ID" value="SDR19905.1"/>
    <property type="molecule type" value="Genomic_DNA"/>
</dbReference>
<feature type="signal peptide" evidence="2">
    <location>
        <begin position="1"/>
        <end position="31"/>
    </location>
</feature>
<dbReference type="Proteomes" id="UP000199301">
    <property type="component" value="Unassembled WGS sequence"/>
</dbReference>
<feature type="chain" id="PRO_5011456216" evidence="2">
    <location>
        <begin position="32"/>
        <end position="567"/>
    </location>
</feature>
<evidence type="ECO:0000256" key="2">
    <source>
        <dbReference type="SAM" id="SignalP"/>
    </source>
</evidence>
<keyword evidence="1" id="KW-0472">Membrane</keyword>
<dbReference type="STRING" id="995062.SAMN04489718_4084"/>
<dbReference type="RefSeq" id="WP_245695946.1">
    <property type="nucleotide sequence ID" value="NZ_FNKO01000002.1"/>
</dbReference>
<feature type="domain" description="Predicted membrane protein YciQ-like C-terminal" evidence="3">
    <location>
        <begin position="280"/>
        <end position="509"/>
    </location>
</feature>
<evidence type="ECO:0000256" key="1">
    <source>
        <dbReference type="SAM" id="Phobius"/>
    </source>
</evidence>